<keyword evidence="3" id="KW-1185">Reference proteome</keyword>
<dbReference type="EMBL" id="JBHLTG010000002">
    <property type="protein sequence ID" value="MFC0678428.1"/>
    <property type="molecule type" value="Genomic_DNA"/>
</dbReference>
<dbReference type="PANTHER" id="PTHR36505">
    <property type="entry name" value="BLR1072 PROTEIN"/>
    <property type="match status" value="1"/>
</dbReference>
<name>A0ABV6RR56_9GAMM</name>
<dbReference type="Gene3D" id="3.90.50.10">
    <property type="entry name" value="Photosynthetic Reaction Center, subunit H, domain 2"/>
    <property type="match status" value="1"/>
</dbReference>
<dbReference type="InterPro" id="IPR011033">
    <property type="entry name" value="PRC_barrel-like_sf"/>
</dbReference>
<proteinExistence type="predicted"/>
<evidence type="ECO:0000259" key="1">
    <source>
        <dbReference type="Pfam" id="PF05239"/>
    </source>
</evidence>
<evidence type="ECO:0000313" key="3">
    <source>
        <dbReference type="Proteomes" id="UP001589896"/>
    </source>
</evidence>
<dbReference type="InterPro" id="IPR014747">
    <property type="entry name" value="Bac_photo_RC_H_C"/>
</dbReference>
<gene>
    <name evidence="2" type="ORF">ACFFGH_11325</name>
</gene>
<accession>A0ABV6RR56</accession>
<dbReference type="InterPro" id="IPR027275">
    <property type="entry name" value="PRC-brl_dom"/>
</dbReference>
<comment type="caution">
    <text evidence="2">The sequence shown here is derived from an EMBL/GenBank/DDBJ whole genome shotgun (WGS) entry which is preliminary data.</text>
</comment>
<dbReference type="SUPFAM" id="SSF50346">
    <property type="entry name" value="PRC-barrel domain"/>
    <property type="match status" value="1"/>
</dbReference>
<organism evidence="2 3">
    <name type="scientific">Lysobacter korlensis</name>
    <dbReference type="NCBI Taxonomy" id="553636"/>
    <lineage>
        <taxon>Bacteria</taxon>
        <taxon>Pseudomonadati</taxon>
        <taxon>Pseudomonadota</taxon>
        <taxon>Gammaproteobacteria</taxon>
        <taxon>Lysobacterales</taxon>
        <taxon>Lysobacteraceae</taxon>
        <taxon>Lysobacter</taxon>
    </lineage>
</organism>
<feature type="domain" description="PRC-barrel" evidence="1">
    <location>
        <begin position="20"/>
        <end position="92"/>
    </location>
</feature>
<evidence type="ECO:0000313" key="2">
    <source>
        <dbReference type="EMBL" id="MFC0678428.1"/>
    </source>
</evidence>
<dbReference type="PANTHER" id="PTHR36505:SF1">
    <property type="entry name" value="BLR1072 PROTEIN"/>
    <property type="match status" value="1"/>
</dbReference>
<dbReference type="RefSeq" id="WP_386668273.1">
    <property type="nucleotide sequence ID" value="NZ_JBHLTG010000002.1"/>
</dbReference>
<sequence>MTDEGKLVKLSDSDLRVAGGSDIRDRTVKNPDGEEVGTVEDLLIDPEADEVRFLIVASGGFLGIGKEKSFVPVEAVREVGDEVLVDLSREQLAGAPGYDPDLVPDRVYYDQLYGYYGFTPYWVSGFTPPFRPWP</sequence>
<protein>
    <submittedName>
        <fullName evidence="2">PRC-barrel domain-containing protein</fullName>
    </submittedName>
</protein>
<reference evidence="2 3" key="1">
    <citation type="submission" date="2024-09" db="EMBL/GenBank/DDBJ databases">
        <authorList>
            <person name="Sun Q."/>
            <person name="Mori K."/>
        </authorList>
    </citation>
    <scope>NUCLEOTIDE SEQUENCE [LARGE SCALE GENOMIC DNA]</scope>
    <source>
        <strain evidence="2 3">KCTC 23076</strain>
    </source>
</reference>
<dbReference type="Proteomes" id="UP001589896">
    <property type="component" value="Unassembled WGS sequence"/>
</dbReference>
<dbReference type="Pfam" id="PF05239">
    <property type="entry name" value="PRC"/>
    <property type="match status" value="1"/>
</dbReference>